<evidence type="ECO:0000256" key="5">
    <source>
        <dbReference type="SAM" id="MobiDB-lite"/>
    </source>
</evidence>
<reference evidence="8 9" key="1">
    <citation type="journal article" date="2014" name="Int. J. Syst. Evol. Microbiol.">
        <title>Complete genome sequence of Corynebacterium casei LMG S-19264T (=DSM 44701T), isolated from a smear-ripened cheese.</title>
        <authorList>
            <consortium name="US DOE Joint Genome Institute (JGI-PGF)"/>
            <person name="Walter F."/>
            <person name="Albersmeier A."/>
            <person name="Kalinowski J."/>
            <person name="Ruckert C."/>
        </authorList>
    </citation>
    <scope>NUCLEOTIDE SEQUENCE [LARGE SCALE GENOMIC DNA]</scope>
    <source>
        <strain evidence="8 9">CGMCC 1.16330</strain>
    </source>
</reference>
<evidence type="ECO:0000256" key="4">
    <source>
        <dbReference type="ARBA" id="ARBA00023136"/>
    </source>
</evidence>
<keyword evidence="9" id="KW-1185">Reference proteome</keyword>
<feature type="transmembrane region" description="Helical" evidence="6">
    <location>
        <begin position="303"/>
        <end position="323"/>
    </location>
</feature>
<dbReference type="Pfam" id="PF04932">
    <property type="entry name" value="Wzy_C"/>
    <property type="match status" value="1"/>
</dbReference>
<evidence type="ECO:0000313" key="8">
    <source>
        <dbReference type="EMBL" id="GGG25475.1"/>
    </source>
</evidence>
<keyword evidence="4 6" id="KW-0472">Membrane</keyword>
<comment type="subcellular location">
    <subcellularLocation>
        <location evidence="1">Membrane</location>
        <topology evidence="1">Multi-pass membrane protein</topology>
    </subcellularLocation>
</comment>
<feature type="region of interest" description="Disordered" evidence="5">
    <location>
        <begin position="467"/>
        <end position="494"/>
    </location>
</feature>
<dbReference type="EMBL" id="BMKS01000003">
    <property type="protein sequence ID" value="GGG25475.1"/>
    <property type="molecule type" value="Genomic_DNA"/>
</dbReference>
<proteinExistence type="predicted"/>
<accession>A0A8J2ZA75</accession>
<feature type="transmembrane region" description="Helical" evidence="6">
    <location>
        <begin position="193"/>
        <end position="211"/>
    </location>
</feature>
<feature type="domain" description="O-antigen ligase-related" evidence="7">
    <location>
        <begin position="263"/>
        <end position="400"/>
    </location>
</feature>
<name>A0A8J2ZA75_9PROT</name>
<feature type="transmembrane region" description="Helical" evidence="6">
    <location>
        <begin position="232"/>
        <end position="252"/>
    </location>
</feature>
<sequence length="494" mass="52444">MRRPARHNATRMRSVPSTLRPWLLILPVGAALLGAAIAAPEITIRLVPLLILIPAALLLYEYPLAFAVLLVATYGLGVDFELARMASSAVRDGTEEAAASGASEGLGALGAAVVKVMPFVLAAMLTVRYGFASAVNWPFLAFAAIAATSIVVLPMGRVVDLPEMVRSFLGSTAPFVLAFAAAPRRLWSLLCKGVVAVPLVSAAVGVLYDLIGPHFAVDPIYGRFQGMHSAPFLAGFVVTAIFACTLEYLRGFRPIWLVLGAANLLVLFATQARAPTTTVALFLLLVFIAARDRIFPLRRKADLVMGGMLPGLIVLGPAFLYALDRFIGSDGEFNYSGRDVIWPYFVDAIEARPLFGYGLGAGKLIVDPDDPQIRLIRSNAAHNEYLRLAVDAGVVGCAAIFAGIVAWIWGGTRRTARTERVVLRCALVAALFHAAFDNVLIATTGVVQFIWFTAAMARSRLEVRTAPGAAPLPSRPRRGAPAAAGGGGGRRGAA</sequence>
<feature type="transmembrane region" description="Helical" evidence="6">
    <location>
        <begin position="106"/>
        <end position="131"/>
    </location>
</feature>
<gene>
    <name evidence="8" type="ORF">GCM10010964_11830</name>
</gene>
<comment type="caution">
    <text evidence="8">The sequence shown here is derived from an EMBL/GenBank/DDBJ whole genome shotgun (WGS) entry which is preliminary data.</text>
</comment>
<keyword evidence="3 6" id="KW-1133">Transmembrane helix</keyword>
<feature type="transmembrane region" description="Helical" evidence="6">
    <location>
        <begin position="137"/>
        <end position="156"/>
    </location>
</feature>
<evidence type="ECO:0000256" key="2">
    <source>
        <dbReference type="ARBA" id="ARBA00022692"/>
    </source>
</evidence>
<feature type="transmembrane region" description="Helical" evidence="6">
    <location>
        <begin position="48"/>
        <end position="76"/>
    </location>
</feature>
<keyword evidence="2 6" id="KW-0812">Transmembrane</keyword>
<dbReference type="PANTHER" id="PTHR37422:SF13">
    <property type="entry name" value="LIPOPOLYSACCHARIDE BIOSYNTHESIS PROTEIN PA4999-RELATED"/>
    <property type="match status" value="1"/>
</dbReference>
<dbReference type="PANTHER" id="PTHR37422">
    <property type="entry name" value="TEICHURONIC ACID BIOSYNTHESIS PROTEIN TUAE"/>
    <property type="match status" value="1"/>
</dbReference>
<dbReference type="Proteomes" id="UP000597507">
    <property type="component" value="Unassembled WGS sequence"/>
</dbReference>
<dbReference type="AlphaFoldDB" id="A0A8J2ZA75"/>
<evidence type="ECO:0000256" key="1">
    <source>
        <dbReference type="ARBA" id="ARBA00004141"/>
    </source>
</evidence>
<protein>
    <recommendedName>
        <fullName evidence="7">O-antigen ligase-related domain-containing protein</fullName>
    </recommendedName>
</protein>
<organism evidence="8 9">
    <name type="scientific">Caldovatus sediminis</name>
    <dbReference type="NCBI Taxonomy" id="2041189"/>
    <lineage>
        <taxon>Bacteria</taxon>
        <taxon>Pseudomonadati</taxon>
        <taxon>Pseudomonadota</taxon>
        <taxon>Alphaproteobacteria</taxon>
        <taxon>Acetobacterales</taxon>
        <taxon>Roseomonadaceae</taxon>
        <taxon>Caldovatus</taxon>
    </lineage>
</organism>
<dbReference type="GO" id="GO:0016020">
    <property type="term" value="C:membrane"/>
    <property type="evidence" value="ECO:0007669"/>
    <property type="project" value="UniProtKB-SubCell"/>
</dbReference>
<evidence type="ECO:0000256" key="6">
    <source>
        <dbReference type="SAM" id="Phobius"/>
    </source>
</evidence>
<evidence type="ECO:0000313" key="9">
    <source>
        <dbReference type="Proteomes" id="UP000597507"/>
    </source>
</evidence>
<feature type="compositionally biased region" description="Gly residues" evidence="5">
    <location>
        <begin position="484"/>
        <end position="494"/>
    </location>
</feature>
<feature type="transmembrane region" description="Helical" evidence="6">
    <location>
        <begin position="272"/>
        <end position="291"/>
    </location>
</feature>
<evidence type="ECO:0000256" key="3">
    <source>
        <dbReference type="ARBA" id="ARBA00022989"/>
    </source>
</evidence>
<dbReference type="InterPro" id="IPR051533">
    <property type="entry name" value="WaaL-like"/>
</dbReference>
<dbReference type="InterPro" id="IPR007016">
    <property type="entry name" value="O-antigen_ligase-rel_domated"/>
</dbReference>
<feature type="transmembrane region" description="Helical" evidence="6">
    <location>
        <begin position="385"/>
        <end position="409"/>
    </location>
</feature>
<feature type="transmembrane region" description="Helical" evidence="6">
    <location>
        <begin position="421"/>
        <end position="451"/>
    </location>
</feature>
<evidence type="ECO:0000259" key="7">
    <source>
        <dbReference type="Pfam" id="PF04932"/>
    </source>
</evidence>